<feature type="signal peptide" evidence="1">
    <location>
        <begin position="1"/>
        <end position="21"/>
    </location>
</feature>
<evidence type="ECO:0000313" key="4">
    <source>
        <dbReference type="EMBL" id="MCA6075831.1"/>
    </source>
</evidence>
<dbReference type="InterPro" id="IPR017853">
    <property type="entry name" value="GH"/>
</dbReference>
<organism evidence="4 6">
    <name type="scientific">Fulvivirga sedimenti</name>
    <dbReference type="NCBI Taxonomy" id="2879465"/>
    <lineage>
        <taxon>Bacteria</taxon>
        <taxon>Pseudomonadati</taxon>
        <taxon>Bacteroidota</taxon>
        <taxon>Cytophagia</taxon>
        <taxon>Cytophagales</taxon>
        <taxon>Fulvivirgaceae</taxon>
        <taxon>Fulvivirga</taxon>
    </lineage>
</organism>
<dbReference type="InterPro" id="IPR006103">
    <property type="entry name" value="Glyco_hydro_2_cat"/>
</dbReference>
<gene>
    <name evidence="3" type="ORF">LDX50_07220</name>
    <name evidence="4" type="ORF">LDX50_13190</name>
    <name evidence="5" type="ORF">LDX50_18910</name>
</gene>
<comment type="caution">
    <text evidence="4">The sequence shown here is derived from an EMBL/GenBank/DDBJ whole genome shotgun (WGS) entry which is preliminary data.</text>
</comment>
<name>A0A9X1HQ00_9BACT</name>
<evidence type="ECO:0000256" key="1">
    <source>
        <dbReference type="SAM" id="SignalP"/>
    </source>
</evidence>
<keyword evidence="4" id="KW-0378">Hydrolase</keyword>
<evidence type="ECO:0000259" key="2">
    <source>
        <dbReference type="Pfam" id="PF02836"/>
    </source>
</evidence>
<accession>A0A9X1HQ00</accession>
<dbReference type="EMBL" id="JAIXNE010000003">
    <property type="protein sequence ID" value="MCA6075831.1"/>
    <property type="molecule type" value="Genomic_DNA"/>
</dbReference>
<dbReference type="SUPFAM" id="SSF51445">
    <property type="entry name" value="(Trans)glycosidases"/>
    <property type="match status" value="1"/>
</dbReference>
<sequence length="1043" mass="116769">MKNIYSALLLLLASTFVQAQADRVTILENSNGMKLVVNDKDFMINGMNWDYFPVGTNFSYSLWNQPDDIIKAALDREMSMLKNMGVNTIRQYTGVPARWIQYIYENYGIYTMLNHSFGRYGLTIDGVWMANTEYSDPRVRELLLAEVTQMVNDYKDTPGLLMYLLGNENNYGLFWGGAETEDIPIEDRKSTERARAMYKLFNEATLAMKGMDTSHPIAMCNGDVLFIEIIKEECPDIDIYGTNMYRGISFGDAFQVVKDQLNKPIMFTEFGADAFNAKENQEDQESQAYYMLGNWKEIYENAYGLGKVGNSIGGFTFQFSDGWWKFGQTKNLDVHDNNASWVGGGYTIDLVEGENNMNEEWFGICAKGQTSPRGLYELYPRAAYYALKDAHTFDPFAQGVTLGTLEDHFSSIQLMDAVLRARGDKAAMIGERGSLVGISELRAEFSTYNTGGKLITTPDQPDPNNPTIPNQLGFDHMESFFVGVEANPAANVHANVTFNILGNVAQNPINEIFYENRGRPLAVTTPTGNAVLDALGRLQVYQAEYSWNNKYFNLTGFYRTGHYHWGYEGDFFGLYPEANYGPNIDIYNGLAPQGLEIEGKKMLEGLKVAYGRELWWGANPAVLLKYTREVGNFNFSGMFHEDLEEPGVAVSSIAVPQPRTRRASLAVETSLGKLKVQAGGIWGGQPLVGREFQFTRGSDGDYEIFVDKIQSSDTWGGKIKLSYSAGKINWYAQAASMGLVANGGGDYTQTFTGWRLKDSGSGNQNNFLTGFTYSVGNWQIAPNFLWQKPLVDPMPGDVQNPGRLRNILDDPFVVRNNRETVAGELLLTFDPTPGTWMYEWDNDRAEDSRFAASIGVVYRHLPTSQDAAVIFPGTGRVPVAADGAPPALDLWEVNARIVSKINPELGIIANLYGGNGQANGPDTRTVERYGGEVRVIYKTMKLTSHLKFNDWGPFDYHRDFNLTFPLQVMADISTSIAKQDWFILPSTTLGLRFTWRSLNEYSPRYLPNATANEFANAPIVSPVGFPNGNEWEIRTYVNINIGK</sequence>
<dbReference type="GO" id="GO:0004553">
    <property type="term" value="F:hydrolase activity, hydrolyzing O-glycosyl compounds"/>
    <property type="evidence" value="ECO:0007669"/>
    <property type="project" value="InterPro"/>
</dbReference>
<dbReference type="Pfam" id="PF02836">
    <property type="entry name" value="Glyco_hydro_2_C"/>
    <property type="match status" value="1"/>
</dbReference>
<proteinExistence type="predicted"/>
<reference evidence="4" key="1">
    <citation type="submission" date="2021-09" db="EMBL/GenBank/DDBJ databases">
        <title>Fulvivirga sp. isolated from coastal sediment.</title>
        <authorList>
            <person name="Yu H."/>
        </authorList>
    </citation>
    <scope>NUCLEOTIDE SEQUENCE</scope>
    <source>
        <strain evidence="4">1062</strain>
    </source>
</reference>
<evidence type="ECO:0000313" key="3">
    <source>
        <dbReference type="EMBL" id="MCA6074654.1"/>
    </source>
</evidence>
<dbReference type="EMBL" id="JAIXNE010000004">
    <property type="protein sequence ID" value="MCA6076959.1"/>
    <property type="molecule type" value="Genomic_DNA"/>
</dbReference>
<dbReference type="EMBL" id="JAIXNE010000002">
    <property type="protein sequence ID" value="MCA6074654.1"/>
    <property type="molecule type" value="Genomic_DNA"/>
</dbReference>
<evidence type="ECO:0000313" key="6">
    <source>
        <dbReference type="Proteomes" id="UP001139409"/>
    </source>
</evidence>
<dbReference type="RefSeq" id="WP_225697767.1">
    <property type="nucleotide sequence ID" value="NZ_JAIXNE010000002.1"/>
</dbReference>
<keyword evidence="1" id="KW-0732">Signal</keyword>
<protein>
    <submittedName>
        <fullName evidence="4">Glycosidase</fullName>
    </submittedName>
</protein>
<dbReference type="GO" id="GO:0005975">
    <property type="term" value="P:carbohydrate metabolic process"/>
    <property type="evidence" value="ECO:0007669"/>
    <property type="project" value="InterPro"/>
</dbReference>
<feature type="domain" description="Glycoside hydrolase family 2 catalytic" evidence="2">
    <location>
        <begin position="34"/>
        <end position="278"/>
    </location>
</feature>
<dbReference type="Proteomes" id="UP001139409">
    <property type="component" value="Unassembled WGS sequence"/>
</dbReference>
<evidence type="ECO:0000313" key="5">
    <source>
        <dbReference type="EMBL" id="MCA6076959.1"/>
    </source>
</evidence>
<keyword evidence="4" id="KW-0326">Glycosidase</keyword>
<keyword evidence="6" id="KW-1185">Reference proteome</keyword>
<dbReference type="AlphaFoldDB" id="A0A9X1HQ00"/>
<dbReference type="Gene3D" id="3.20.20.80">
    <property type="entry name" value="Glycosidases"/>
    <property type="match status" value="1"/>
</dbReference>
<feature type="chain" id="PRO_5041195002" evidence="1">
    <location>
        <begin position="22"/>
        <end position="1043"/>
    </location>
</feature>